<comment type="caution">
    <text evidence="2">The sequence shown here is derived from an EMBL/GenBank/DDBJ whole genome shotgun (WGS) entry which is preliminary data.</text>
</comment>
<feature type="transmembrane region" description="Helical" evidence="1">
    <location>
        <begin position="20"/>
        <end position="38"/>
    </location>
</feature>
<gene>
    <name evidence="2" type="ORF">K1Y72_06730</name>
</gene>
<keyword evidence="1" id="KW-1133">Transmembrane helix</keyword>
<evidence type="ECO:0000313" key="2">
    <source>
        <dbReference type="EMBL" id="MBW8482053.1"/>
    </source>
</evidence>
<organism evidence="2 3">
    <name type="scientific">Actinomadura parmotrematis</name>
    <dbReference type="NCBI Taxonomy" id="2864039"/>
    <lineage>
        <taxon>Bacteria</taxon>
        <taxon>Bacillati</taxon>
        <taxon>Actinomycetota</taxon>
        <taxon>Actinomycetes</taxon>
        <taxon>Streptosporangiales</taxon>
        <taxon>Thermomonosporaceae</taxon>
        <taxon>Actinomadura</taxon>
    </lineage>
</organism>
<keyword evidence="3" id="KW-1185">Reference proteome</keyword>
<dbReference type="EMBL" id="JAIBOA010000003">
    <property type="protein sequence ID" value="MBW8482053.1"/>
    <property type="molecule type" value="Genomic_DNA"/>
</dbReference>
<evidence type="ECO:0000256" key="1">
    <source>
        <dbReference type="SAM" id="Phobius"/>
    </source>
</evidence>
<keyword evidence="1" id="KW-0472">Membrane</keyword>
<protein>
    <submittedName>
        <fullName evidence="2">Uncharacterized protein</fullName>
    </submittedName>
</protein>
<proteinExistence type="predicted"/>
<name>A0ABS7FNV0_9ACTN</name>
<reference evidence="2 3" key="1">
    <citation type="submission" date="2021-07" db="EMBL/GenBank/DDBJ databases">
        <title>Actinomadura sp. PM05-2 isolated from lichen.</title>
        <authorList>
            <person name="Somphong A."/>
            <person name="Phongsopitanun W."/>
            <person name="Tanasupawat S."/>
            <person name="Peongsungnone V."/>
        </authorList>
    </citation>
    <scope>NUCLEOTIDE SEQUENCE [LARGE SCALE GENOMIC DNA]</scope>
    <source>
        <strain evidence="2 3">PM05-2</strain>
    </source>
</reference>
<dbReference type="RefSeq" id="WP_220164271.1">
    <property type="nucleotide sequence ID" value="NZ_JAIBOA010000003.1"/>
</dbReference>
<accession>A0ABS7FNV0</accession>
<dbReference type="Proteomes" id="UP000774570">
    <property type="component" value="Unassembled WGS sequence"/>
</dbReference>
<evidence type="ECO:0000313" key="3">
    <source>
        <dbReference type="Proteomes" id="UP000774570"/>
    </source>
</evidence>
<keyword evidence="1" id="KW-0812">Transmembrane</keyword>
<sequence length="63" mass="6822">MAKRTDRNRPPTTGERLIELAALLSLLAICAGVFLLTGPQTFTSVTGVAVGLYTLWRRPGRHG</sequence>